<dbReference type="EMBL" id="FQVC01000013">
    <property type="protein sequence ID" value="SHF76976.1"/>
    <property type="molecule type" value="Genomic_DNA"/>
</dbReference>
<proteinExistence type="predicted"/>
<sequence>MRKLSDDDLHILSVVEKHERICIGLPVDPDWAPIAEHLRRLAKWKYLIEDATDDGPAYTLSQAGRESLG</sequence>
<accession>A0A1M5ECR1</accession>
<name>A0A1M5ECR1_9HYPH</name>
<gene>
    <name evidence="1" type="ORF">SAMN02745223_03504</name>
</gene>
<dbReference type="OrthoDB" id="7950745at2"/>
<organism evidence="1 2">
    <name type="scientific">Devosia limi DSM 17137</name>
    <dbReference type="NCBI Taxonomy" id="1121477"/>
    <lineage>
        <taxon>Bacteria</taxon>
        <taxon>Pseudomonadati</taxon>
        <taxon>Pseudomonadota</taxon>
        <taxon>Alphaproteobacteria</taxon>
        <taxon>Hyphomicrobiales</taxon>
        <taxon>Devosiaceae</taxon>
        <taxon>Devosia</taxon>
    </lineage>
</organism>
<dbReference type="AlphaFoldDB" id="A0A1M5ECR1"/>
<reference evidence="1 2" key="1">
    <citation type="submission" date="2016-11" db="EMBL/GenBank/DDBJ databases">
        <authorList>
            <person name="Jaros S."/>
            <person name="Januszkiewicz K."/>
            <person name="Wedrychowicz H."/>
        </authorList>
    </citation>
    <scope>NUCLEOTIDE SEQUENCE [LARGE SCALE GENOMIC DNA]</scope>
    <source>
        <strain evidence="1 2">DSM 17137</strain>
    </source>
</reference>
<evidence type="ECO:0000313" key="1">
    <source>
        <dbReference type="EMBL" id="SHF76976.1"/>
    </source>
</evidence>
<evidence type="ECO:0000313" key="2">
    <source>
        <dbReference type="Proteomes" id="UP000184533"/>
    </source>
</evidence>
<protein>
    <submittedName>
        <fullName evidence="1">Uncharacterized protein</fullName>
    </submittedName>
</protein>
<dbReference type="Proteomes" id="UP000184533">
    <property type="component" value="Unassembled WGS sequence"/>
</dbReference>